<dbReference type="GO" id="GO:0046872">
    <property type="term" value="F:metal ion binding"/>
    <property type="evidence" value="ECO:0007669"/>
    <property type="project" value="UniProtKB-KW"/>
</dbReference>
<comment type="cofactor">
    <cofactor evidence="2">
        <name>Mg(2+)</name>
        <dbReference type="ChEBI" id="CHEBI:18420"/>
    </cofactor>
</comment>
<feature type="binding site" evidence="10">
    <location>
        <position position="288"/>
    </location>
    <ligand>
        <name>NADP(+)</name>
        <dbReference type="ChEBI" id="CHEBI:58349"/>
    </ligand>
</feature>
<evidence type="ECO:0000256" key="3">
    <source>
        <dbReference type="ARBA" id="ARBA00007686"/>
    </source>
</evidence>
<dbReference type="SUPFAM" id="SSF53659">
    <property type="entry name" value="Isocitrate/Isopropylmalate dehydrogenase-like"/>
    <property type="match status" value="1"/>
</dbReference>
<feature type="active site" description="Proton acceptor" evidence="8">
    <location>
        <position position="95"/>
    </location>
</feature>
<dbReference type="EMBL" id="CP054139">
    <property type="protein sequence ID" value="QKJ28273.1"/>
    <property type="molecule type" value="Genomic_DNA"/>
</dbReference>
<comment type="similarity">
    <text evidence="3">In the N-terminal section; belongs to the malic enzymes family.</text>
</comment>
<dbReference type="PANTHER" id="PTHR43237:SF4">
    <property type="entry name" value="NADP-DEPENDENT MALIC ENZYME"/>
    <property type="match status" value="1"/>
</dbReference>
<protein>
    <submittedName>
        <fullName evidence="14">NADP-dependent malic enzyme</fullName>
    </submittedName>
</protein>
<keyword evidence="10" id="KW-0521">NADP</keyword>
<comment type="similarity">
    <text evidence="4">In the C-terminal section; belongs to the phosphate acetyltransferase and butyryltransferase family.</text>
</comment>
<organism evidence="14 15">
    <name type="scientific">Mucilaginibacter mali</name>
    <dbReference type="NCBI Taxonomy" id="2740462"/>
    <lineage>
        <taxon>Bacteria</taxon>
        <taxon>Pseudomonadati</taxon>
        <taxon>Bacteroidota</taxon>
        <taxon>Sphingobacteriia</taxon>
        <taxon>Sphingobacteriales</taxon>
        <taxon>Sphingobacteriaceae</taxon>
        <taxon>Mucilaginibacter</taxon>
    </lineage>
</organism>
<evidence type="ECO:0000256" key="7">
    <source>
        <dbReference type="ARBA" id="ARBA00023268"/>
    </source>
</evidence>
<dbReference type="FunFam" id="3.40.50.720:FF:000095">
    <property type="entry name" value="NADP-dependent malic enzyme"/>
    <property type="match status" value="1"/>
</dbReference>
<dbReference type="Gene3D" id="3.40.50.10380">
    <property type="entry name" value="Malic enzyme, N-terminal domain"/>
    <property type="match status" value="1"/>
</dbReference>
<dbReference type="SMART" id="SM00919">
    <property type="entry name" value="Malic_M"/>
    <property type="match status" value="1"/>
</dbReference>
<evidence type="ECO:0000256" key="6">
    <source>
        <dbReference type="ARBA" id="ARBA00023002"/>
    </source>
</evidence>
<dbReference type="GO" id="GO:0016616">
    <property type="term" value="F:oxidoreductase activity, acting on the CH-OH group of donors, NAD or NADP as acceptor"/>
    <property type="evidence" value="ECO:0007669"/>
    <property type="project" value="InterPro"/>
</dbReference>
<dbReference type="CDD" id="cd05311">
    <property type="entry name" value="NAD_bind_2_malic_enz"/>
    <property type="match status" value="1"/>
</dbReference>
<dbReference type="AlphaFoldDB" id="A0A7D4TJW8"/>
<dbReference type="InterPro" id="IPR012301">
    <property type="entry name" value="Malic_N_dom"/>
</dbReference>
<dbReference type="InterPro" id="IPR045213">
    <property type="entry name" value="Malic_NAD-bd_bact_type"/>
</dbReference>
<dbReference type="PANTHER" id="PTHR43237">
    <property type="entry name" value="NADP-DEPENDENT MALIC ENZYME"/>
    <property type="match status" value="1"/>
</dbReference>
<keyword evidence="6" id="KW-0560">Oxidoreductase</keyword>
<reference evidence="14 15" key="1">
    <citation type="submission" date="2020-05" db="EMBL/GenBank/DDBJ databases">
        <title>Mucilaginibacter mali sp. nov.</title>
        <authorList>
            <person name="Kim H.S."/>
            <person name="Lee K.C."/>
            <person name="Suh M.K."/>
            <person name="Kim J.-S."/>
            <person name="Han K.-I."/>
            <person name="Eom M.K."/>
            <person name="Shin Y.K."/>
            <person name="Lee J.-S."/>
        </authorList>
    </citation>
    <scope>NUCLEOTIDE SEQUENCE [LARGE SCALE GENOMIC DNA]</scope>
    <source>
        <strain evidence="14 15">G2-14</strain>
    </source>
</reference>
<evidence type="ECO:0000256" key="4">
    <source>
        <dbReference type="ARBA" id="ARBA00008756"/>
    </source>
</evidence>
<evidence type="ECO:0000259" key="12">
    <source>
        <dbReference type="SMART" id="SM00919"/>
    </source>
</evidence>
<feature type="binding site" evidence="9">
    <location>
        <position position="137"/>
    </location>
    <ligand>
        <name>a divalent metal cation</name>
        <dbReference type="ChEBI" id="CHEBI:60240"/>
    </ligand>
</feature>
<sequence>MNKPNRKQDALNYHSKGRPGKIQVVPTKPTNSQRDLTMAYSPGVAEPCLAIAENTEDVYKYTAKGNLVAVISNGTAVLGLGNIGPEASKPVMEGKGLLFKIYADIDVFDLELNTRNVDEFVNIVKALEPTFGGINLEDISAPTCFEIERRLKAEMNIPVMHDDQHGTAIISGAALMNACEIQKKKLDKIKMVVNGAGAAAVSCSKIYLSLGVKKENLVMFDINGLLTEDRTDLDEMRMQFATKRKDIKDLKGALKDADVFIGLSAGNVVTPEMLKGMAKNPIVFAMANPNPEIAYDIAVEARPDMIMATGRSDFPNQVNNVLGFPFIFRGALDVRATAINEEMKLAATKAIAELAKKPVPEAVNLAYGARNLKFGKDYIIPKPMDQRLITEVSSAVAKAAIESGVARKIITDWDAYNEELRSRIGKDDKLMRNISLKAKENPKRVVFAEADNYKILRAAQIVKDEGIATPILLGNTEKIKQIMRENDLELGDVKIIDTRQECENAAEYAENLFKKRQRRGITLYEAKKLLRDRNYYGASMVQYGHADALISGLTKNYVTTIKPALQIIGTEPGVPKVAGMYIMITKKGPVFFGDTTVNVDPSVQDLVDIAVLIERSVRQFITNPRVALLSYSNFGSNEGDVPEKTREAVKLLHKNYPDMVVDGEMQANFAINTELLKDNYPFSTLTGSPANTLIFPNLESGNIAYKLLQELGGAEAVGPVLLGLNKPVHVLQLGSSVREIVNMITIAVVDAQHREVK</sequence>
<dbReference type="InterPro" id="IPR012302">
    <property type="entry name" value="Malic_NAD-bd"/>
</dbReference>
<evidence type="ECO:0000256" key="9">
    <source>
        <dbReference type="PIRSR" id="PIRSR036684-2"/>
    </source>
</evidence>
<dbReference type="KEGG" id="mmab:HQ865_00360"/>
<dbReference type="Pfam" id="PF01515">
    <property type="entry name" value="PTA_PTB"/>
    <property type="match status" value="1"/>
</dbReference>
<dbReference type="SUPFAM" id="SSF51735">
    <property type="entry name" value="NAD(P)-binding Rossmann-fold domains"/>
    <property type="match status" value="1"/>
</dbReference>
<keyword evidence="5 9" id="KW-0479">Metal-binding</keyword>
<evidence type="ECO:0000313" key="15">
    <source>
        <dbReference type="Proteomes" id="UP000505355"/>
    </source>
</evidence>
<dbReference type="Gene3D" id="3.40.50.720">
    <property type="entry name" value="NAD(P)-binding Rossmann-like Domain"/>
    <property type="match status" value="1"/>
</dbReference>
<evidence type="ECO:0000259" key="13">
    <source>
        <dbReference type="SMART" id="SM01274"/>
    </source>
</evidence>
<feature type="domain" description="Malic enzyme N-terminal" evidence="13">
    <location>
        <begin position="19"/>
        <end position="152"/>
    </location>
</feature>
<evidence type="ECO:0000256" key="5">
    <source>
        <dbReference type="ARBA" id="ARBA00022723"/>
    </source>
</evidence>
<evidence type="ECO:0000256" key="11">
    <source>
        <dbReference type="SAM" id="MobiDB-lite"/>
    </source>
</evidence>
<dbReference type="GO" id="GO:0004470">
    <property type="term" value="F:malic enzyme activity"/>
    <property type="evidence" value="ECO:0007669"/>
    <property type="project" value="InterPro"/>
</dbReference>
<dbReference type="InterPro" id="IPR012188">
    <property type="entry name" value="ME_PTA"/>
</dbReference>
<dbReference type="GO" id="GO:0006108">
    <property type="term" value="P:malate metabolic process"/>
    <property type="evidence" value="ECO:0007669"/>
    <property type="project" value="InterPro"/>
</dbReference>
<dbReference type="InterPro" id="IPR037062">
    <property type="entry name" value="Malic_N_dom_sf"/>
</dbReference>
<evidence type="ECO:0000256" key="10">
    <source>
        <dbReference type="PIRSR" id="PIRSR036684-3"/>
    </source>
</evidence>
<name>A0A7D4TJW8_9SPHI</name>
<dbReference type="InterPro" id="IPR002505">
    <property type="entry name" value="PTA_PTB"/>
</dbReference>
<gene>
    <name evidence="14" type="ORF">HQ865_00360</name>
</gene>
<dbReference type="Pfam" id="PF03949">
    <property type="entry name" value="Malic_M"/>
    <property type="match status" value="1"/>
</dbReference>
<dbReference type="InterPro" id="IPR042113">
    <property type="entry name" value="P_AcTrfase_dom1"/>
</dbReference>
<dbReference type="InterPro" id="IPR051674">
    <property type="entry name" value="Malate_Decarboxylase"/>
</dbReference>
<comment type="cofactor">
    <cofactor evidence="1">
        <name>Mn(2+)</name>
        <dbReference type="ChEBI" id="CHEBI:29035"/>
    </cofactor>
</comment>
<dbReference type="FunFam" id="3.40.50.10380:FF:000003">
    <property type="entry name" value="NADP-dependent malic enzyme"/>
    <property type="match status" value="1"/>
</dbReference>
<dbReference type="SMART" id="SM01274">
    <property type="entry name" value="malic"/>
    <property type="match status" value="1"/>
</dbReference>
<dbReference type="SUPFAM" id="SSF53223">
    <property type="entry name" value="Aminoacid dehydrogenase-like, N-terminal domain"/>
    <property type="match status" value="1"/>
</dbReference>
<proteinExistence type="inferred from homology"/>
<dbReference type="Gene3D" id="3.40.50.10950">
    <property type="match status" value="1"/>
</dbReference>
<dbReference type="RefSeq" id="WP_173412975.1">
    <property type="nucleotide sequence ID" value="NZ_CP054139.1"/>
</dbReference>
<feature type="binding site" evidence="10">
    <location>
        <begin position="77"/>
        <end position="84"/>
    </location>
    <ligand>
        <name>NADP(+)</name>
        <dbReference type="ChEBI" id="CHEBI:58349"/>
    </ligand>
</feature>
<dbReference type="Gene3D" id="3.40.50.10750">
    <property type="entry name" value="Isocitrate/Isopropylmalate dehydrogenase-like"/>
    <property type="match status" value="1"/>
</dbReference>
<evidence type="ECO:0000313" key="14">
    <source>
        <dbReference type="EMBL" id="QKJ28273.1"/>
    </source>
</evidence>
<dbReference type="InterPro" id="IPR042112">
    <property type="entry name" value="P_AcTrfase_dom2"/>
</dbReference>
<dbReference type="InterPro" id="IPR046346">
    <property type="entry name" value="Aminoacid_DH-like_N_sf"/>
</dbReference>
<evidence type="ECO:0000256" key="8">
    <source>
        <dbReference type="PIRSR" id="PIRSR036684-1"/>
    </source>
</evidence>
<dbReference type="InterPro" id="IPR036291">
    <property type="entry name" value="NAD(P)-bd_dom_sf"/>
</dbReference>
<dbReference type="GO" id="GO:0016746">
    <property type="term" value="F:acyltransferase activity"/>
    <property type="evidence" value="ECO:0007669"/>
    <property type="project" value="InterPro"/>
</dbReference>
<feature type="binding site" evidence="10">
    <location>
        <position position="163"/>
    </location>
    <ligand>
        <name>a divalent metal cation</name>
        <dbReference type="ChEBI" id="CHEBI:60240"/>
    </ligand>
</feature>
<dbReference type="PIRSF" id="PIRSF036684">
    <property type="entry name" value="ME_PTA"/>
    <property type="match status" value="1"/>
</dbReference>
<evidence type="ECO:0000256" key="2">
    <source>
        <dbReference type="ARBA" id="ARBA00001946"/>
    </source>
</evidence>
<keyword evidence="7" id="KW-0511">Multifunctional enzyme</keyword>
<feature type="binding site" evidence="9">
    <location>
        <position position="138"/>
    </location>
    <ligand>
        <name>a divalent metal cation</name>
        <dbReference type="ChEBI" id="CHEBI:60240"/>
    </ligand>
</feature>
<accession>A0A7D4TJW8</accession>
<dbReference type="Pfam" id="PF00390">
    <property type="entry name" value="malic"/>
    <property type="match status" value="1"/>
</dbReference>
<evidence type="ECO:0000256" key="1">
    <source>
        <dbReference type="ARBA" id="ARBA00001936"/>
    </source>
</evidence>
<keyword evidence="15" id="KW-1185">Reference proteome</keyword>
<feature type="domain" description="Malic enzyme NAD-binding" evidence="12">
    <location>
        <begin position="164"/>
        <end position="401"/>
    </location>
</feature>
<feature type="region of interest" description="Disordered" evidence="11">
    <location>
        <begin position="1"/>
        <end position="20"/>
    </location>
</feature>
<dbReference type="GO" id="GO:0051287">
    <property type="term" value="F:NAD binding"/>
    <property type="evidence" value="ECO:0007669"/>
    <property type="project" value="InterPro"/>
</dbReference>
<dbReference type="Proteomes" id="UP000505355">
    <property type="component" value="Chromosome"/>
</dbReference>